<dbReference type="InterPro" id="IPR017900">
    <property type="entry name" value="4Fe4S_Fe_S_CS"/>
</dbReference>
<evidence type="ECO:0000256" key="2">
    <source>
        <dbReference type="ARBA" id="ARBA00022723"/>
    </source>
</evidence>
<keyword evidence="3" id="KW-0408">Iron</keyword>
<dbReference type="SUPFAM" id="SSF54862">
    <property type="entry name" value="4Fe-4S ferredoxins"/>
    <property type="match status" value="1"/>
</dbReference>
<dbReference type="InterPro" id="IPR017896">
    <property type="entry name" value="4Fe4S_Fe-S-bd"/>
</dbReference>
<protein>
    <submittedName>
        <fullName evidence="6">Molybdopterin oxidoreductase, chain B</fullName>
    </submittedName>
</protein>
<dbReference type="Pfam" id="PF13247">
    <property type="entry name" value="Fer4_11"/>
    <property type="match status" value="2"/>
</dbReference>
<proteinExistence type="predicted"/>
<dbReference type="PANTHER" id="PTHR43177">
    <property type="entry name" value="PROTEIN NRFC"/>
    <property type="match status" value="1"/>
</dbReference>
<name>A0A098B8J7_DESHA</name>
<organism evidence="6">
    <name type="scientific">Desulfitobacterium hafniense</name>
    <name type="common">Desulfitobacterium frappieri</name>
    <dbReference type="NCBI Taxonomy" id="49338"/>
    <lineage>
        <taxon>Bacteria</taxon>
        <taxon>Bacillati</taxon>
        <taxon>Bacillota</taxon>
        <taxon>Clostridia</taxon>
        <taxon>Eubacteriales</taxon>
        <taxon>Desulfitobacteriaceae</taxon>
        <taxon>Desulfitobacterium</taxon>
    </lineage>
</organism>
<feature type="domain" description="4Fe-4S ferredoxin-type" evidence="5">
    <location>
        <begin position="80"/>
        <end position="109"/>
    </location>
</feature>
<dbReference type="AlphaFoldDB" id="A0A098B8J7"/>
<evidence type="ECO:0000313" key="6">
    <source>
        <dbReference type="EMBL" id="CDX04181.1"/>
    </source>
</evidence>
<evidence type="ECO:0000256" key="3">
    <source>
        <dbReference type="ARBA" id="ARBA00023004"/>
    </source>
</evidence>
<dbReference type="PROSITE" id="PS51379">
    <property type="entry name" value="4FE4S_FER_2"/>
    <property type="match status" value="3"/>
</dbReference>
<gene>
    <name evidence="6" type="ORF">DPCES_4295</name>
</gene>
<sequence>MRYGMLINLNRCIGCGACVMACKMENGTGRDTYWCNVLTKETGKYPNAKMSVMSISCMHCENAPCVSCCPTGASYYDESGNVQIDEKKCIGCRVCMAACPYNVRHYNYTSHKNDPYWEGFEMTPFEEAKCGDHKVGTVEKCKRCPERLKEGRNVACAETCPTGSRLFGDLDDPNSEVSKAIKDLNARPLYEDLGTKPTVYYVGSF</sequence>
<dbReference type="PROSITE" id="PS00198">
    <property type="entry name" value="4FE4S_FER_1"/>
    <property type="match status" value="1"/>
</dbReference>
<dbReference type="PANTHER" id="PTHR43177:SF3">
    <property type="entry name" value="PROTEIN NRFC HOMOLOG"/>
    <property type="match status" value="1"/>
</dbReference>
<dbReference type="Pfam" id="PF12797">
    <property type="entry name" value="Fer4_2"/>
    <property type="match status" value="1"/>
</dbReference>
<feature type="domain" description="4Fe-4S ferredoxin-type" evidence="5">
    <location>
        <begin position="48"/>
        <end position="79"/>
    </location>
</feature>
<keyword evidence="4" id="KW-0411">Iron-sulfur</keyword>
<dbReference type="GO" id="GO:0051539">
    <property type="term" value="F:4 iron, 4 sulfur cluster binding"/>
    <property type="evidence" value="ECO:0007669"/>
    <property type="project" value="UniProtKB-KW"/>
</dbReference>
<reference evidence="6" key="1">
    <citation type="submission" date="2014-07" db="EMBL/GenBank/DDBJ databases">
        <authorList>
            <person name="Hornung V.Bastian."/>
        </authorList>
    </citation>
    <scope>NUCLEOTIDE SEQUENCE</scope>
    <source>
        <strain evidence="6">PCE-S</strain>
    </source>
</reference>
<accession>A0A098B8J7</accession>
<evidence type="ECO:0000259" key="5">
    <source>
        <dbReference type="PROSITE" id="PS51379"/>
    </source>
</evidence>
<keyword evidence="2" id="KW-0479">Metal-binding</keyword>
<evidence type="ECO:0000256" key="1">
    <source>
        <dbReference type="ARBA" id="ARBA00022485"/>
    </source>
</evidence>
<dbReference type="PATRIC" id="fig|49338.4.peg.4623"/>
<evidence type="ECO:0000256" key="4">
    <source>
        <dbReference type="ARBA" id="ARBA00023014"/>
    </source>
</evidence>
<keyword evidence="1" id="KW-0004">4Fe-4S</keyword>
<feature type="domain" description="4Fe-4S ferredoxin-type" evidence="5">
    <location>
        <begin position="3"/>
        <end position="32"/>
    </location>
</feature>
<dbReference type="CDD" id="cd10551">
    <property type="entry name" value="PsrB"/>
    <property type="match status" value="1"/>
</dbReference>
<dbReference type="Gene3D" id="3.30.70.20">
    <property type="match status" value="2"/>
</dbReference>
<dbReference type="GO" id="GO:0046872">
    <property type="term" value="F:metal ion binding"/>
    <property type="evidence" value="ECO:0007669"/>
    <property type="project" value="UniProtKB-KW"/>
</dbReference>
<dbReference type="RefSeq" id="WP_208926315.1">
    <property type="nucleotide sequence ID" value="NZ_LK996017.1"/>
</dbReference>
<dbReference type="InterPro" id="IPR050954">
    <property type="entry name" value="ET_IronSulfur_Cluster-Binding"/>
</dbReference>
<dbReference type="EMBL" id="LK996017">
    <property type="protein sequence ID" value="CDX04181.1"/>
    <property type="molecule type" value="Genomic_DNA"/>
</dbReference>